<reference evidence="2" key="1">
    <citation type="journal article" date="2022" name="Mol. Ecol. Resour.">
        <title>The genomes of chicory, endive, great burdock and yacon provide insights into Asteraceae palaeo-polyploidization history and plant inulin production.</title>
        <authorList>
            <person name="Fan W."/>
            <person name="Wang S."/>
            <person name="Wang H."/>
            <person name="Wang A."/>
            <person name="Jiang F."/>
            <person name="Liu H."/>
            <person name="Zhao H."/>
            <person name="Xu D."/>
            <person name="Zhang Y."/>
        </authorList>
    </citation>
    <scope>NUCLEOTIDE SEQUENCE [LARGE SCALE GENOMIC DNA]</scope>
    <source>
        <strain evidence="2">cv. Punajuju</strain>
    </source>
</reference>
<evidence type="ECO:0000313" key="1">
    <source>
        <dbReference type="EMBL" id="KAI3789891.1"/>
    </source>
</evidence>
<organism evidence="1 2">
    <name type="scientific">Cichorium intybus</name>
    <name type="common">Chicory</name>
    <dbReference type="NCBI Taxonomy" id="13427"/>
    <lineage>
        <taxon>Eukaryota</taxon>
        <taxon>Viridiplantae</taxon>
        <taxon>Streptophyta</taxon>
        <taxon>Embryophyta</taxon>
        <taxon>Tracheophyta</taxon>
        <taxon>Spermatophyta</taxon>
        <taxon>Magnoliopsida</taxon>
        <taxon>eudicotyledons</taxon>
        <taxon>Gunneridae</taxon>
        <taxon>Pentapetalae</taxon>
        <taxon>asterids</taxon>
        <taxon>campanulids</taxon>
        <taxon>Asterales</taxon>
        <taxon>Asteraceae</taxon>
        <taxon>Cichorioideae</taxon>
        <taxon>Cichorieae</taxon>
        <taxon>Cichoriinae</taxon>
        <taxon>Cichorium</taxon>
    </lineage>
</organism>
<comment type="caution">
    <text evidence="1">The sequence shown here is derived from an EMBL/GenBank/DDBJ whole genome shotgun (WGS) entry which is preliminary data.</text>
</comment>
<sequence length="360" mass="40583">MRPVPYELQQARAGAMTSDFVFVSDSPREIRQGEEIAWYADGETIVRNEHTQSIAYAYDRVFGPITTTRHVYDIAAHHVVGGAMEGVNGAALAIECFILTTAIQIEAINREDLLRCSSLLKKQVLEKAGSFIRISSAADSLIWRVEVLFHVALTATDAPYTKWQCRIMYYWYKKVNVMPESEMGEFTGILHSKKPDNLMDEIPTFVVDLFPSGLDQLDDIFVNALPNLAHGEYLAGFPFFYIKPDQNEKIIRKYYPKEYGPVNNVDPIGNSPVIIRKDLLEKIALTWMNVSLTMQDDPVTDRTFGWLCVTYAYAMASALHGVHHILRKDSMIQVGFIVAKKLDSPKPVIIFVTGGPWIIG</sequence>
<dbReference type="EMBL" id="CM042009">
    <property type="protein sequence ID" value="KAI3789891.1"/>
    <property type="molecule type" value="Genomic_DNA"/>
</dbReference>
<reference evidence="1 2" key="2">
    <citation type="journal article" date="2022" name="Mol. Ecol. Resour.">
        <title>The genomes of chicory, endive, great burdock and yacon provide insights into Asteraceae paleo-polyploidization history and plant inulin production.</title>
        <authorList>
            <person name="Fan W."/>
            <person name="Wang S."/>
            <person name="Wang H."/>
            <person name="Wang A."/>
            <person name="Jiang F."/>
            <person name="Liu H."/>
            <person name="Zhao H."/>
            <person name="Xu D."/>
            <person name="Zhang Y."/>
        </authorList>
    </citation>
    <scope>NUCLEOTIDE SEQUENCE [LARGE SCALE GENOMIC DNA]</scope>
    <source>
        <strain evidence="2">cv. Punajuju</strain>
        <tissue evidence="1">Leaves</tissue>
    </source>
</reference>
<accession>A0ACB9H307</accession>
<evidence type="ECO:0000313" key="2">
    <source>
        <dbReference type="Proteomes" id="UP001055811"/>
    </source>
</evidence>
<dbReference type="Proteomes" id="UP001055811">
    <property type="component" value="Linkage Group LG01"/>
</dbReference>
<proteinExistence type="predicted"/>
<gene>
    <name evidence="1" type="ORF">L2E82_02696</name>
</gene>
<protein>
    <submittedName>
        <fullName evidence="1">Uncharacterized protein</fullName>
    </submittedName>
</protein>
<name>A0ACB9H307_CICIN</name>
<keyword evidence="2" id="KW-1185">Reference proteome</keyword>